<proteinExistence type="predicted"/>
<organism evidence="1 2">
    <name type="scientific">Agrococcus baldri</name>
    <dbReference type="NCBI Taxonomy" id="153730"/>
    <lineage>
        <taxon>Bacteria</taxon>
        <taxon>Bacillati</taxon>
        <taxon>Actinomycetota</taxon>
        <taxon>Actinomycetes</taxon>
        <taxon>Micrococcales</taxon>
        <taxon>Microbacteriaceae</taxon>
        <taxon>Agrococcus</taxon>
    </lineage>
</organism>
<dbReference type="Proteomes" id="UP000198506">
    <property type="component" value="Unassembled WGS sequence"/>
</dbReference>
<reference evidence="1 2" key="1">
    <citation type="submission" date="2016-10" db="EMBL/GenBank/DDBJ databases">
        <authorList>
            <person name="Varghese N."/>
            <person name="Submissions S."/>
        </authorList>
    </citation>
    <scope>NUCLEOTIDE SEQUENCE [LARGE SCALE GENOMIC DNA]</scope>
    <source>
        <strain evidence="1 2">IAM 15147</strain>
    </source>
</reference>
<gene>
    <name evidence="1" type="ORF">SAMN04487783_0742</name>
</gene>
<keyword evidence="2" id="KW-1185">Reference proteome</keyword>
<dbReference type="AlphaFoldDB" id="A0AA94HL38"/>
<name>A0AA94HL38_9MICO</name>
<comment type="caution">
    <text evidence="1">The sequence shown here is derived from an EMBL/GenBank/DDBJ whole genome shotgun (WGS) entry which is preliminary data.</text>
</comment>
<protein>
    <submittedName>
        <fullName evidence="1">Uncharacterized protein</fullName>
    </submittedName>
</protein>
<dbReference type="RefSeq" id="WP_092915932.1">
    <property type="nucleotide sequence ID" value="NZ_FOZN01000001.1"/>
</dbReference>
<evidence type="ECO:0000313" key="1">
    <source>
        <dbReference type="EMBL" id="SFS03379.1"/>
    </source>
</evidence>
<accession>A0AA94HL38</accession>
<dbReference type="EMBL" id="FOZN01000001">
    <property type="protein sequence ID" value="SFS03379.1"/>
    <property type="molecule type" value="Genomic_DNA"/>
</dbReference>
<sequence length="195" mass="21713">MTADDSQPGSPTGYHLLLPPGWRGFSVDDAGLAAVQRLVSARFRELGRPDLDAQMRTLLQQQWEGLRKQLARQVFMQAEQTELKVLPMSIAVRQFVARGGTTFEAGLASVTETPLERIDTPIGPVFRGEREQRGTGEFAVARSVTVLYGLPLPEPHHQKGLAFIGSVTHVDETDDELIRGHVELLDTIMETVRWR</sequence>
<evidence type="ECO:0000313" key="2">
    <source>
        <dbReference type="Proteomes" id="UP000198506"/>
    </source>
</evidence>